<reference evidence="6" key="1">
    <citation type="journal article" date="2014" name="Front. Microbiol.">
        <title>High frequency of phylogenetically diverse reductive dehalogenase-homologous genes in deep subseafloor sedimentary metagenomes.</title>
        <authorList>
            <person name="Kawai M."/>
            <person name="Futagami T."/>
            <person name="Toyoda A."/>
            <person name="Takaki Y."/>
            <person name="Nishi S."/>
            <person name="Hori S."/>
            <person name="Arai W."/>
            <person name="Tsubouchi T."/>
            <person name="Morono Y."/>
            <person name="Uchiyama I."/>
            <person name="Ito T."/>
            <person name="Fujiyama A."/>
            <person name="Inagaki F."/>
            <person name="Takami H."/>
        </authorList>
    </citation>
    <scope>NUCLEOTIDE SEQUENCE</scope>
    <source>
        <strain evidence="6">Expedition CK06-06</strain>
    </source>
</reference>
<dbReference type="GO" id="GO:0005524">
    <property type="term" value="F:ATP binding"/>
    <property type="evidence" value="ECO:0007669"/>
    <property type="project" value="UniProtKB-KW"/>
</dbReference>
<evidence type="ECO:0000256" key="3">
    <source>
        <dbReference type="ARBA" id="ARBA00022806"/>
    </source>
</evidence>
<dbReference type="Gene3D" id="1.10.10.160">
    <property type="match status" value="1"/>
</dbReference>
<evidence type="ECO:0000259" key="5">
    <source>
        <dbReference type="Pfam" id="PF00580"/>
    </source>
</evidence>
<comment type="caution">
    <text evidence="6">The sequence shown here is derived from an EMBL/GenBank/DDBJ whole genome shotgun (WGS) entry which is preliminary data.</text>
</comment>
<evidence type="ECO:0000256" key="1">
    <source>
        <dbReference type="ARBA" id="ARBA00022741"/>
    </source>
</evidence>
<dbReference type="InterPro" id="IPR013986">
    <property type="entry name" value="DExx_box_DNA_helicase_dom_sf"/>
</dbReference>
<name>X0ZUV8_9ZZZZ</name>
<sequence length="102" mass="12268">QESLISPSDLKRKIPHYLKPEMAELTHLYKIYLDRIKEDNLIDFGGLLYNIIDILKKEPLILKELQKKYPHIIVDDVERRLKEIIIDITENFQQQFPQRLLQ</sequence>
<dbReference type="GO" id="GO:0004386">
    <property type="term" value="F:helicase activity"/>
    <property type="evidence" value="ECO:0007669"/>
    <property type="project" value="UniProtKB-KW"/>
</dbReference>
<keyword evidence="2" id="KW-0378">Hydrolase</keyword>
<dbReference type="EMBL" id="BART01000565">
    <property type="protein sequence ID" value="GAG73555.1"/>
    <property type="molecule type" value="Genomic_DNA"/>
</dbReference>
<feature type="domain" description="UvrD-like helicase ATP-binding" evidence="5">
    <location>
        <begin position="2"/>
        <end position="76"/>
    </location>
</feature>
<dbReference type="SUPFAM" id="SSF52540">
    <property type="entry name" value="P-loop containing nucleoside triphosphate hydrolases"/>
    <property type="match status" value="1"/>
</dbReference>
<dbReference type="Gene3D" id="3.40.50.300">
    <property type="entry name" value="P-loop containing nucleotide triphosphate hydrolases"/>
    <property type="match status" value="1"/>
</dbReference>
<keyword evidence="3" id="KW-0347">Helicase</keyword>
<accession>X0ZUV8</accession>
<keyword evidence="1" id="KW-0547">Nucleotide-binding</keyword>
<evidence type="ECO:0000256" key="2">
    <source>
        <dbReference type="ARBA" id="ARBA00022801"/>
    </source>
</evidence>
<protein>
    <recommendedName>
        <fullName evidence="5">UvrD-like helicase ATP-binding domain-containing protein</fullName>
    </recommendedName>
</protein>
<proteinExistence type="predicted"/>
<dbReference type="GO" id="GO:0016787">
    <property type="term" value="F:hydrolase activity"/>
    <property type="evidence" value="ECO:0007669"/>
    <property type="project" value="UniProtKB-KW"/>
</dbReference>
<dbReference type="InterPro" id="IPR014016">
    <property type="entry name" value="UvrD-like_ATP-bd"/>
</dbReference>
<dbReference type="InterPro" id="IPR027417">
    <property type="entry name" value="P-loop_NTPase"/>
</dbReference>
<dbReference type="AlphaFoldDB" id="X0ZUV8"/>
<keyword evidence="4" id="KW-0067">ATP-binding</keyword>
<dbReference type="Pfam" id="PF00580">
    <property type="entry name" value="UvrD-helicase"/>
    <property type="match status" value="1"/>
</dbReference>
<evidence type="ECO:0000313" key="6">
    <source>
        <dbReference type="EMBL" id="GAG73555.1"/>
    </source>
</evidence>
<organism evidence="6">
    <name type="scientific">marine sediment metagenome</name>
    <dbReference type="NCBI Taxonomy" id="412755"/>
    <lineage>
        <taxon>unclassified sequences</taxon>
        <taxon>metagenomes</taxon>
        <taxon>ecological metagenomes</taxon>
    </lineage>
</organism>
<gene>
    <name evidence="6" type="ORF">S01H4_02563</name>
</gene>
<evidence type="ECO:0000256" key="4">
    <source>
        <dbReference type="ARBA" id="ARBA00022840"/>
    </source>
</evidence>
<feature type="non-terminal residue" evidence="6">
    <location>
        <position position="1"/>
    </location>
</feature>